<protein>
    <submittedName>
        <fullName evidence="5">Glycosyltransferase family 2 protein</fullName>
        <ecNumber evidence="5">2.4.-.-</ecNumber>
    </submittedName>
</protein>
<dbReference type="InterPro" id="IPR001173">
    <property type="entry name" value="Glyco_trans_2-like"/>
</dbReference>
<evidence type="ECO:0000256" key="3">
    <source>
        <dbReference type="ARBA" id="ARBA00022679"/>
    </source>
</evidence>
<dbReference type="Proteomes" id="UP001262582">
    <property type="component" value="Unassembled WGS sequence"/>
</dbReference>
<evidence type="ECO:0000256" key="1">
    <source>
        <dbReference type="ARBA" id="ARBA00006739"/>
    </source>
</evidence>
<keyword evidence="3 5" id="KW-0808">Transferase</keyword>
<sequence length="290" mass="32389">MKIAVLLTSFNRRNKTLGCLKSLKNQLLDDAVLEIFLTDDNSSDGTAKAVKEKFPDVHVLNGTGSLFWAGGMRHTWKRALGSNPDYFLLVNDDTILADDAVKRLIACAMSLDKPVICVGSTSDAKSGEISYGGRKLKDKIGPRSYLVYSNKEVVECDLGNANIMLVPAPIVQRIGILSKEFTHGIADYDYTLRAKKAGYSVVVAPGILGYCTDDHGKNWKPQSSTFSERVAYLYSPKGLAYKEYILFIRRHFSLHLPAAVLKLWLKTIFPWVYEVFKKPKKNQEISNLNC</sequence>
<dbReference type="GO" id="GO:0016757">
    <property type="term" value="F:glycosyltransferase activity"/>
    <property type="evidence" value="ECO:0007669"/>
    <property type="project" value="UniProtKB-KW"/>
</dbReference>
<dbReference type="Gene3D" id="3.90.550.10">
    <property type="entry name" value="Spore Coat Polysaccharide Biosynthesis Protein SpsA, Chain A"/>
    <property type="match status" value="1"/>
</dbReference>
<accession>A0ABU3D837</accession>
<keyword evidence="2 5" id="KW-0328">Glycosyltransferase</keyword>
<keyword evidence="6" id="KW-1185">Reference proteome</keyword>
<dbReference type="EC" id="2.4.-.-" evidence="5"/>
<evidence type="ECO:0000313" key="6">
    <source>
        <dbReference type="Proteomes" id="UP001262582"/>
    </source>
</evidence>
<dbReference type="Pfam" id="PF00535">
    <property type="entry name" value="Glycos_transf_2"/>
    <property type="match status" value="1"/>
</dbReference>
<proteinExistence type="inferred from homology"/>
<dbReference type="RefSeq" id="WP_311504037.1">
    <property type="nucleotide sequence ID" value="NZ_JAVRHK010000011.1"/>
</dbReference>
<comment type="similarity">
    <text evidence="1">Belongs to the glycosyltransferase 2 family.</text>
</comment>
<dbReference type="InterPro" id="IPR029044">
    <property type="entry name" value="Nucleotide-diphossugar_trans"/>
</dbReference>
<feature type="domain" description="Glycosyltransferase 2-like" evidence="4">
    <location>
        <begin position="5"/>
        <end position="119"/>
    </location>
</feature>
<gene>
    <name evidence="5" type="ORF">RM539_13990</name>
</gene>
<dbReference type="PANTHER" id="PTHR43179:SF12">
    <property type="entry name" value="GALACTOFURANOSYLTRANSFERASE GLFT2"/>
    <property type="match status" value="1"/>
</dbReference>
<dbReference type="PANTHER" id="PTHR43179">
    <property type="entry name" value="RHAMNOSYLTRANSFERASE WBBL"/>
    <property type="match status" value="1"/>
</dbReference>
<name>A0ABU3D837_9FLAO</name>
<comment type="caution">
    <text evidence="5">The sequence shown here is derived from an EMBL/GenBank/DDBJ whole genome shotgun (WGS) entry which is preliminary data.</text>
</comment>
<evidence type="ECO:0000313" key="5">
    <source>
        <dbReference type="EMBL" id="MDT0677693.1"/>
    </source>
</evidence>
<organism evidence="5 6">
    <name type="scientific">Autumnicola musiva</name>
    <dbReference type="NCBI Taxonomy" id="3075589"/>
    <lineage>
        <taxon>Bacteria</taxon>
        <taxon>Pseudomonadati</taxon>
        <taxon>Bacteroidota</taxon>
        <taxon>Flavobacteriia</taxon>
        <taxon>Flavobacteriales</taxon>
        <taxon>Flavobacteriaceae</taxon>
        <taxon>Autumnicola</taxon>
    </lineage>
</organism>
<evidence type="ECO:0000259" key="4">
    <source>
        <dbReference type="Pfam" id="PF00535"/>
    </source>
</evidence>
<dbReference type="SUPFAM" id="SSF53448">
    <property type="entry name" value="Nucleotide-diphospho-sugar transferases"/>
    <property type="match status" value="1"/>
</dbReference>
<dbReference type="EMBL" id="JAVRHK010000011">
    <property type="protein sequence ID" value="MDT0677693.1"/>
    <property type="molecule type" value="Genomic_DNA"/>
</dbReference>
<evidence type="ECO:0000256" key="2">
    <source>
        <dbReference type="ARBA" id="ARBA00022676"/>
    </source>
</evidence>
<reference evidence="5 6" key="1">
    <citation type="submission" date="2023-09" db="EMBL/GenBank/DDBJ databases">
        <authorList>
            <person name="Rey-Velasco X."/>
        </authorList>
    </citation>
    <scope>NUCLEOTIDE SEQUENCE [LARGE SCALE GENOMIC DNA]</scope>
    <source>
        <strain evidence="5 6">F117</strain>
    </source>
</reference>